<feature type="compositionally biased region" description="Polar residues" evidence="5">
    <location>
        <begin position="75"/>
        <end position="90"/>
    </location>
</feature>
<gene>
    <name evidence="7" type="ORF">BCR39DRAFT_587111</name>
</gene>
<sequence length="443" mass="49225">MSQSPLARSTRRTLPTFAHAPSRLSKSHSSRDLPDDAPSTPKENDFSTPKRSDSASRYRSAGTTPVTPTIHYSPYATSTPPGGLSRSSSIPFDMAASAKAGRKAEEEARKRSMTPVPAGSEKRLKRFVRKKPIWQKIMTFPSDLVDDILMYYPTSIEDVFPPHHLANPISLGIHFIHYLLLAPLFPSHHEPDSVLLRTTPRSGPGSRWDKWEEEGNVKGRGLGGGWTTLVLTLILLALASANSVYLFTRFRTYDLQLRSAQDPVASPHASPIPAPKAEREDEDVFGGGAPEQPDNAKIDSAKRTVHILFLIIKWSFRATLAVFGHSSNSKLPGSFTPSEDKIQSLRVWDPPEFCLAFFCAFPPSAPVLSYLLTPLHPFITPVLHLVVSFLLSHLAASFAQLVKDRMLLSAEVMREYDRRFVYKKVFSTKVDRGVGTHEAESVW</sequence>
<dbReference type="GO" id="GO:0043007">
    <property type="term" value="P:maintenance of rDNA"/>
    <property type="evidence" value="ECO:0007669"/>
    <property type="project" value="TreeGrafter"/>
</dbReference>
<evidence type="ECO:0000313" key="7">
    <source>
        <dbReference type="EMBL" id="ORY32118.1"/>
    </source>
</evidence>
<feature type="transmembrane region" description="Helical" evidence="6">
    <location>
        <begin position="378"/>
        <end position="399"/>
    </location>
</feature>
<dbReference type="Proteomes" id="UP000193986">
    <property type="component" value="Unassembled WGS sequence"/>
</dbReference>
<organism evidence="7 8">
    <name type="scientific">Naematelia encephala</name>
    <dbReference type="NCBI Taxonomy" id="71784"/>
    <lineage>
        <taxon>Eukaryota</taxon>
        <taxon>Fungi</taxon>
        <taxon>Dikarya</taxon>
        <taxon>Basidiomycota</taxon>
        <taxon>Agaricomycotina</taxon>
        <taxon>Tremellomycetes</taxon>
        <taxon>Tremellales</taxon>
        <taxon>Naemateliaceae</taxon>
        <taxon>Naematelia</taxon>
    </lineage>
</organism>
<evidence type="ECO:0000256" key="2">
    <source>
        <dbReference type="ARBA" id="ARBA00022692"/>
    </source>
</evidence>
<dbReference type="GO" id="GO:0012505">
    <property type="term" value="C:endomembrane system"/>
    <property type="evidence" value="ECO:0007669"/>
    <property type="project" value="UniProtKB-SubCell"/>
</dbReference>
<dbReference type="PANTHER" id="PTHR28293">
    <property type="entry name" value="NUCLEAR RIM PROTEIN 1"/>
    <property type="match status" value="1"/>
</dbReference>
<proteinExistence type="predicted"/>
<evidence type="ECO:0000256" key="1">
    <source>
        <dbReference type="ARBA" id="ARBA00004127"/>
    </source>
</evidence>
<feature type="region of interest" description="Disordered" evidence="5">
    <location>
        <begin position="1"/>
        <end position="90"/>
    </location>
</feature>
<reference evidence="7 8" key="1">
    <citation type="submission" date="2016-07" db="EMBL/GenBank/DDBJ databases">
        <title>Pervasive Adenine N6-methylation of Active Genes in Fungi.</title>
        <authorList>
            <consortium name="DOE Joint Genome Institute"/>
            <person name="Mondo S.J."/>
            <person name="Dannebaum R.O."/>
            <person name="Kuo R.C."/>
            <person name="Labutti K."/>
            <person name="Haridas S."/>
            <person name="Kuo A."/>
            <person name="Salamov A."/>
            <person name="Ahrendt S.R."/>
            <person name="Lipzen A."/>
            <person name="Sullivan W."/>
            <person name="Andreopoulos W.B."/>
            <person name="Clum A."/>
            <person name="Lindquist E."/>
            <person name="Daum C."/>
            <person name="Ramamoorthy G.K."/>
            <person name="Gryganskyi A."/>
            <person name="Culley D."/>
            <person name="Magnuson J.K."/>
            <person name="James T.Y."/>
            <person name="O'Malley M.A."/>
            <person name="Stajich J.E."/>
            <person name="Spatafora J.W."/>
            <person name="Visel A."/>
            <person name="Grigoriev I.V."/>
        </authorList>
    </citation>
    <scope>NUCLEOTIDE SEQUENCE [LARGE SCALE GENOMIC DNA]</scope>
    <source>
        <strain evidence="7 8">68-887.2</strain>
    </source>
</reference>
<feature type="compositionally biased region" description="Polar residues" evidence="5">
    <location>
        <begin position="57"/>
        <end position="67"/>
    </location>
</feature>
<dbReference type="EMBL" id="MCFC01000011">
    <property type="protein sequence ID" value="ORY32118.1"/>
    <property type="molecule type" value="Genomic_DNA"/>
</dbReference>
<dbReference type="GO" id="GO:0007096">
    <property type="term" value="P:regulation of exit from mitosis"/>
    <property type="evidence" value="ECO:0007669"/>
    <property type="project" value="TreeGrafter"/>
</dbReference>
<evidence type="ECO:0000256" key="6">
    <source>
        <dbReference type="SAM" id="Phobius"/>
    </source>
</evidence>
<evidence type="ECO:0000256" key="5">
    <source>
        <dbReference type="SAM" id="MobiDB-lite"/>
    </source>
</evidence>
<dbReference type="OrthoDB" id="3363151at2759"/>
<dbReference type="AlphaFoldDB" id="A0A1Y2BBB0"/>
<evidence type="ECO:0000256" key="3">
    <source>
        <dbReference type="ARBA" id="ARBA00022989"/>
    </source>
</evidence>
<evidence type="ECO:0000313" key="8">
    <source>
        <dbReference type="Proteomes" id="UP000193986"/>
    </source>
</evidence>
<evidence type="ECO:0008006" key="9">
    <source>
        <dbReference type="Google" id="ProtNLM"/>
    </source>
</evidence>
<dbReference type="Pfam" id="PF10332">
    <property type="entry name" value="DUF2418"/>
    <property type="match status" value="1"/>
</dbReference>
<keyword evidence="8" id="KW-1185">Reference proteome</keyword>
<dbReference type="STRING" id="71784.A0A1Y2BBB0"/>
<feature type="transmembrane region" description="Helical" evidence="6">
    <location>
        <begin position="226"/>
        <end position="248"/>
    </location>
</feature>
<dbReference type="PANTHER" id="PTHR28293:SF1">
    <property type="entry name" value="NUCLEAR RIM PROTEIN 1"/>
    <property type="match status" value="1"/>
</dbReference>
<dbReference type="InParanoid" id="A0A1Y2BBB0"/>
<keyword evidence="4 6" id="KW-0472">Membrane</keyword>
<feature type="compositionally biased region" description="Basic and acidic residues" evidence="5">
    <location>
        <begin position="42"/>
        <end position="56"/>
    </location>
</feature>
<dbReference type="InterPro" id="IPR018819">
    <property type="entry name" value="Nur1/Mug154"/>
</dbReference>
<keyword evidence="3 6" id="KW-1133">Transmembrane helix</keyword>
<name>A0A1Y2BBB0_9TREE</name>
<feature type="region of interest" description="Disordered" evidence="5">
    <location>
        <begin position="263"/>
        <end position="296"/>
    </location>
</feature>
<comment type="caution">
    <text evidence="7">The sequence shown here is derived from an EMBL/GenBank/DDBJ whole genome shotgun (WGS) entry which is preliminary data.</text>
</comment>
<keyword evidence="2 6" id="KW-0812">Transmembrane</keyword>
<accession>A0A1Y2BBB0</accession>
<protein>
    <recommendedName>
        <fullName evidence="9">Nuclear rim protein 1</fullName>
    </recommendedName>
</protein>
<comment type="subcellular location">
    <subcellularLocation>
        <location evidence="1">Endomembrane system</location>
        <topology evidence="1">Multi-pass membrane protein</topology>
    </subcellularLocation>
</comment>
<evidence type="ECO:0000256" key="4">
    <source>
        <dbReference type="ARBA" id="ARBA00023136"/>
    </source>
</evidence>